<gene>
    <name evidence="3" type="ORF">LTT95_09555</name>
</gene>
<name>A0ABS8UEL1_9GAMM</name>
<dbReference type="EMBL" id="JAJQKU010000002">
    <property type="protein sequence ID" value="MCD9097181.1"/>
    <property type="molecule type" value="Genomic_DNA"/>
</dbReference>
<comment type="caution">
    <text evidence="3">The sequence shown here is derived from an EMBL/GenBank/DDBJ whole genome shotgun (WGS) entry which is preliminary data.</text>
</comment>
<evidence type="ECO:0000256" key="1">
    <source>
        <dbReference type="SAM" id="MobiDB-lite"/>
    </source>
</evidence>
<feature type="transmembrane region" description="Helical" evidence="2">
    <location>
        <begin position="183"/>
        <end position="201"/>
    </location>
</feature>
<evidence type="ECO:0000313" key="3">
    <source>
        <dbReference type="EMBL" id="MCD9097181.1"/>
    </source>
</evidence>
<dbReference type="Proteomes" id="UP001430360">
    <property type="component" value="Unassembled WGS sequence"/>
</dbReference>
<evidence type="ECO:0000256" key="2">
    <source>
        <dbReference type="SAM" id="Phobius"/>
    </source>
</evidence>
<feature type="region of interest" description="Disordered" evidence="1">
    <location>
        <begin position="28"/>
        <end position="64"/>
    </location>
</feature>
<feature type="compositionally biased region" description="Basic and acidic residues" evidence="1">
    <location>
        <begin position="30"/>
        <end position="48"/>
    </location>
</feature>
<keyword evidence="4" id="KW-1185">Reference proteome</keyword>
<keyword evidence="2" id="KW-0472">Membrane</keyword>
<reference evidence="3" key="2">
    <citation type="journal article" date="2022" name="Syst. Appl. Microbiol.">
        <title>Physiological and genomic characterisation of Luteimonas fraxinea sp. nov., a bacterial species associated with trees tolerant to ash dieback.</title>
        <authorList>
            <person name="Ulrich K."/>
            <person name="Becker R."/>
            <person name="Behrendt U."/>
            <person name="Kube M."/>
            <person name="Schneck V."/>
            <person name="Ulrich A."/>
        </authorList>
    </citation>
    <scope>NUCLEOTIDE SEQUENCE</scope>
    <source>
        <strain evidence="3">A1P009</strain>
    </source>
</reference>
<protein>
    <submittedName>
        <fullName evidence="3">Uncharacterized protein</fullName>
    </submittedName>
</protein>
<accession>A0ABS8UEL1</accession>
<evidence type="ECO:0000313" key="4">
    <source>
        <dbReference type="Proteomes" id="UP001430360"/>
    </source>
</evidence>
<proteinExistence type="predicted"/>
<sequence>MLKQVQSFRAVARLTFVLAKVSKTIFAGRDPPRYSRGDPLRFSDDGARSPHSLRSDMGSSPTPPSCDARLALLLDSRARATATATATATAARAGRNEPQPQQSKRAAMSMDARLRGHDEIGFSWMRVCVTARFYGNSTVRDRNTPPLKCEVFARLLTTLRDGVPLCFSFFASAWLGLARRYRLSLFFGFGFCFCFGFGFGFQRLT</sequence>
<dbReference type="RefSeq" id="WP_232136129.1">
    <property type="nucleotide sequence ID" value="NZ_JAJQKU010000002.1"/>
</dbReference>
<keyword evidence="2" id="KW-1133">Transmembrane helix</keyword>
<organism evidence="3 4">
    <name type="scientific">Luteimonas fraxinea</name>
    <dbReference type="NCBI Taxonomy" id="2901869"/>
    <lineage>
        <taxon>Bacteria</taxon>
        <taxon>Pseudomonadati</taxon>
        <taxon>Pseudomonadota</taxon>
        <taxon>Gammaproteobacteria</taxon>
        <taxon>Lysobacterales</taxon>
        <taxon>Lysobacteraceae</taxon>
        <taxon>Luteimonas</taxon>
    </lineage>
</organism>
<keyword evidence="2" id="KW-0812">Transmembrane</keyword>
<feature type="region of interest" description="Disordered" evidence="1">
    <location>
        <begin position="85"/>
        <end position="105"/>
    </location>
</feature>
<reference evidence="3" key="1">
    <citation type="submission" date="2021-12" db="EMBL/GenBank/DDBJ databases">
        <authorList>
            <person name="Ulrich A."/>
        </authorList>
    </citation>
    <scope>NUCLEOTIDE SEQUENCE</scope>
    <source>
        <strain evidence="3">A1P009</strain>
    </source>
</reference>